<evidence type="ECO:0000256" key="5">
    <source>
        <dbReference type="ARBA" id="ARBA00023163"/>
    </source>
</evidence>
<evidence type="ECO:0000259" key="7">
    <source>
        <dbReference type="Pfam" id="PF08281"/>
    </source>
</evidence>
<dbReference type="SUPFAM" id="SSF88659">
    <property type="entry name" value="Sigma3 and sigma4 domains of RNA polymerase sigma factors"/>
    <property type="match status" value="1"/>
</dbReference>
<dbReference type="SUPFAM" id="SSF88946">
    <property type="entry name" value="Sigma2 domain of RNA polymerase sigma factors"/>
    <property type="match status" value="1"/>
</dbReference>
<evidence type="ECO:0000259" key="6">
    <source>
        <dbReference type="Pfam" id="PF04542"/>
    </source>
</evidence>
<dbReference type="InterPro" id="IPR039425">
    <property type="entry name" value="RNA_pol_sigma-70-like"/>
</dbReference>
<dbReference type="PANTHER" id="PTHR43133">
    <property type="entry name" value="RNA POLYMERASE ECF-TYPE SIGMA FACTO"/>
    <property type="match status" value="1"/>
</dbReference>
<evidence type="ECO:0000256" key="1">
    <source>
        <dbReference type="ARBA" id="ARBA00010641"/>
    </source>
</evidence>
<dbReference type="InterPro" id="IPR007627">
    <property type="entry name" value="RNA_pol_sigma70_r2"/>
</dbReference>
<evidence type="ECO:0000256" key="3">
    <source>
        <dbReference type="ARBA" id="ARBA00023082"/>
    </source>
</evidence>
<name>A0ABS8NNB5_9BACT</name>
<dbReference type="InterPro" id="IPR013249">
    <property type="entry name" value="RNA_pol_sigma70_r4_t2"/>
</dbReference>
<keyword evidence="5" id="KW-0804">Transcription</keyword>
<keyword evidence="3" id="KW-0731">Sigma factor</keyword>
<dbReference type="InterPro" id="IPR013324">
    <property type="entry name" value="RNA_pol_sigma_r3/r4-like"/>
</dbReference>
<accession>A0ABS8NNB5</accession>
<keyword evidence="4" id="KW-0238">DNA-binding</keyword>
<dbReference type="InterPro" id="IPR036388">
    <property type="entry name" value="WH-like_DNA-bd_sf"/>
</dbReference>
<dbReference type="Gene3D" id="1.10.1740.10">
    <property type="match status" value="1"/>
</dbReference>
<keyword evidence="9" id="KW-1185">Reference proteome</keyword>
<gene>
    <name evidence="8" type="ORF">LOC71_16720</name>
</gene>
<comment type="caution">
    <text evidence="8">The sequence shown here is derived from an EMBL/GenBank/DDBJ whole genome shotgun (WGS) entry which is preliminary data.</text>
</comment>
<dbReference type="InterPro" id="IPR014284">
    <property type="entry name" value="RNA_pol_sigma-70_dom"/>
</dbReference>
<dbReference type="Pfam" id="PF04542">
    <property type="entry name" value="Sigma70_r2"/>
    <property type="match status" value="1"/>
</dbReference>
<sequence>MSHSTPFPNRVSRCLDHMVAQGGDAVAGLIDLTSTRLVRFATTVTRNQHDAEDAVQTVLVKVAQCPRMVRDTNQPWNYMLRMVRNESLAIARRKSRWNIVENLTDLLTVRRVDELEKEETIRAVWRALRKLPTEQSEVIVLKIWEQMTFAEIADVLEITLSTSASRYRYGMEKLTHLLRIDLDAEVPSHE</sequence>
<comment type="similarity">
    <text evidence="1">Belongs to the sigma-70 factor family. ECF subfamily.</text>
</comment>
<dbReference type="Gene3D" id="1.10.10.10">
    <property type="entry name" value="Winged helix-like DNA-binding domain superfamily/Winged helix DNA-binding domain"/>
    <property type="match status" value="1"/>
</dbReference>
<evidence type="ECO:0000256" key="4">
    <source>
        <dbReference type="ARBA" id="ARBA00023125"/>
    </source>
</evidence>
<feature type="domain" description="RNA polymerase sigma factor 70 region 4 type 2" evidence="7">
    <location>
        <begin position="122"/>
        <end position="174"/>
    </location>
</feature>
<reference evidence="8" key="1">
    <citation type="submission" date="2021-11" db="EMBL/GenBank/DDBJ databases">
        <title>Genome sequence.</title>
        <authorList>
            <person name="Sun Q."/>
        </authorList>
    </citation>
    <scope>NUCLEOTIDE SEQUENCE</scope>
    <source>
        <strain evidence="8">JC740</strain>
    </source>
</reference>
<protein>
    <submittedName>
        <fullName evidence="8">Sigma-70 family RNA polymerase sigma factor</fullName>
    </submittedName>
</protein>
<dbReference type="Proteomes" id="UP001430306">
    <property type="component" value="Unassembled WGS sequence"/>
</dbReference>
<evidence type="ECO:0000256" key="2">
    <source>
        <dbReference type="ARBA" id="ARBA00023015"/>
    </source>
</evidence>
<dbReference type="NCBIfam" id="TIGR02937">
    <property type="entry name" value="sigma70-ECF"/>
    <property type="match status" value="1"/>
</dbReference>
<dbReference type="EMBL" id="JAJKFW010000025">
    <property type="protein sequence ID" value="MCC9643931.1"/>
    <property type="molecule type" value="Genomic_DNA"/>
</dbReference>
<evidence type="ECO:0000313" key="8">
    <source>
        <dbReference type="EMBL" id="MCC9643931.1"/>
    </source>
</evidence>
<dbReference type="Pfam" id="PF08281">
    <property type="entry name" value="Sigma70_r4_2"/>
    <property type="match status" value="1"/>
</dbReference>
<organism evidence="8 9">
    <name type="scientific">Rhodopirellula halodulae</name>
    <dbReference type="NCBI Taxonomy" id="2894198"/>
    <lineage>
        <taxon>Bacteria</taxon>
        <taxon>Pseudomonadati</taxon>
        <taxon>Planctomycetota</taxon>
        <taxon>Planctomycetia</taxon>
        <taxon>Pirellulales</taxon>
        <taxon>Pirellulaceae</taxon>
        <taxon>Rhodopirellula</taxon>
    </lineage>
</organism>
<dbReference type="InterPro" id="IPR013325">
    <property type="entry name" value="RNA_pol_sigma_r2"/>
</dbReference>
<proteinExistence type="inferred from homology"/>
<dbReference type="PANTHER" id="PTHR43133:SF8">
    <property type="entry name" value="RNA POLYMERASE SIGMA FACTOR HI_1459-RELATED"/>
    <property type="match status" value="1"/>
</dbReference>
<feature type="domain" description="RNA polymerase sigma-70 region 2" evidence="6">
    <location>
        <begin position="34"/>
        <end position="96"/>
    </location>
</feature>
<evidence type="ECO:0000313" key="9">
    <source>
        <dbReference type="Proteomes" id="UP001430306"/>
    </source>
</evidence>
<keyword evidence="2" id="KW-0805">Transcription regulation</keyword>